<name>A0A3G2SWJ3_9GAMM</name>
<reference evidence="1 2" key="1">
    <citation type="submission" date="2018-10" db="EMBL/GenBank/DDBJ databases">
        <title>The complete genome of Acinetobacter wuhouensis strain WCHAW010062.</title>
        <authorList>
            <person name="Hu Y."/>
            <person name="Long H."/>
            <person name="Feng Y."/>
            <person name="Zong Z."/>
        </authorList>
    </citation>
    <scope>NUCLEOTIDE SEQUENCE [LARGE SCALE GENOMIC DNA]</scope>
    <source>
        <strain evidence="1 2">WCHAW010062</strain>
        <plasmid evidence="1 2">p1_010062</plasmid>
    </source>
</reference>
<dbReference type="AlphaFoldDB" id="A0A3G2SWJ3"/>
<evidence type="ECO:0000313" key="1">
    <source>
        <dbReference type="EMBL" id="AYO52195.1"/>
    </source>
</evidence>
<geneLocation type="plasmid" evidence="1 2">
    <name>p1_010062</name>
</geneLocation>
<keyword evidence="1" id="KW-0614">Plasmid</keyword>
<dbReference type="EMBL" id="CP033119">
    <property type="protein sequence ID" value="AYO52195.1"/>
    <property type="molecule type" value="Genomic_DNA"/>
</dbReference>
<proteinExistence type="predicted"/>
<sequence>MKAPKSIASNTSNAHIANEKSHIVNSLNFDKIQKIAINPNLYKKIEKVADKRKIVLADIARSALEFFLNNPNAPYSEELSKGNCKKLIYTINHLFDVKIDKFKADYGINRSDQIRRALSAWLINENLLKLDED</sequence>
<protein>
    <submittedName>
        <fullName evidence="1">Uncharacterized protein</fullName>
    </submittedName>
</protein>
<organism evidence="1 2">
    <name type="scientific">Acinetobacter wuhouensis</name>
    <dbReference type="NCBI Taxonomy" id="1879050"/>
    <lineage>
        <taxon>Bacteria</taxon>
        <taxon>Pseudomonadati</taxon>
        <taxon>Pseudomonadota</taxon>
        <taxon>Gammaproteobacteria</taxon>
        <taxon>Moraxellales</taxon>
        <taxon>Moraxellaceae</taxon>
        <taxon>Acinetobacter</taxon>
    </lineage>
</organism>
<evidence type="ECO:0000313" key="2">
    <source>
        <dbReference type="Proteomes" id="UP000279962"/>
    </source>
</evidence>
<gene>
    <name evidence="1" type="ORF">CDG68_00120</name>
</gene>
<dbReference type="RefSeq" id="WP_087554000.1">
    <property type="nucleotide sequence ID" value="NZ_CP033119.1"/>
</dbReference>
<dbReference type="Proteomes" id="UP000279962">
    <property type="component" value="Plasmid p1_010062"/>
</dbReference>
<accession>A0A3G2SWJ3</accession>